<feature type="transmembrane region" description="Helical" evidence="5">
    <location>
        <begin position="327"/>
        <end position="347"/>
    </location>
</feature>
<dbReference type="Pfam" id="PF00892">
    <property type="entry name" value="EamA"/>
    <property type="match status" value="2"/>
</dbReference>
<feature type="transmembrane region" description="Helical" evidence="5">
    <location>
        <begin position="267"/>
        <end position="287"/>
    </location>
</feature>
<evidence type="ECO:0000256" key="2">
    <source>
        <dbReference type="ARBA" id="ARBA00022692"/>
    </source>
</evidence>
<dbReference type="Proteomes" id="UP001152320">
    <property type="component" value="Chromosome 4"/>
</dbReference>
<keyword evidence="3 5" id="KW-1133">Transmembrane helix</keyword>
<dbReference type="PANTHER" id="PTHR22911:SF6">
    <property type="entry name" value="SOLUTE CARRIER FAMILY 35 MEMBER G1"/>
    <property type="match status" value="1"/>
</dbReference>
<accession>A0A9Q1CFI4</accession>
<keyword evidence="4 5" id="KW-0472">Membrane</keyword>
<feature type="transmembrane region" description="Helical" evidence="5">
    <location>
        <begin position="146"/>
        <end position="165"/>
    </location>
</feature>
<dbReference type="InterPro" id="IPR037185">
    <property type="entry name" value="EmrE-like"/>
</dbReference>
<feature type="transmembrane region" description="Helical" evidence="5">
    <location>
        <begin position="299"/>
        <end position="320"/>
    </location>
</feature>
<feature type="domain" description="EamA" evidence="6">
    <location>
        <begin position="86"/>
        <end position="217"/>
    </location>
</feature>
<evidence type="ECO:0000256" key="5">
    <source>
        <dbReference type="SAM" id="Phobius"/>
    </source>
</evidence>
<dbReference type="OrthoDB" id="306876at2759"/>
<feature type="domain" description="EamA" evidence="6">
    <location>
        <begin position="238"/>
        <end position="370"/>
    </location>
</feature>
<evidence type="ECO:0000256" key="3">
    <source>
        <dbReference type="ARBA" id="ARBA00022989"/>
    </source>
</evidence>
<evidence type="ECO:0000313" key="8">
    <source>
        <dbReference type="Proteomes" id="UP001152320"/>
    </source>
</evidence>
<dbReference type="AlphaFoldDB" id="A0A9Q1CFI4"/>
<feature type="transmembrane region" description="Helical" evidence="5">
    <location>
        <begin position="353"/>
        <end position="372"/>
    </location>
</feature>
<dbReference type="EMBL" id="JAIZAY010000004">
    <property type="protein sequence ID" value="KAJ8043990.1"/>
    <property type="molecule type" value="Genomic_DNA"/>
</dbReference>
<proteinExistence type="predicted"/>
<protein>
    <submittedName>
        <fullName evidence="7">Solute carrier family 35 member G1</fullName>
    </submittedName>
</protein>
<keyword evidence="8" id="KW-1185">Reference proteome</keyword>
<comment type="caution">
    <text evidence="7">The sequence shown here is derived from an EMBL/GenBank/DDBJ whole genome shotgun (WGS) entry which is preliminary data.</text>
</comment>
<sequence length="394" mass="43813">MEMMHREDFSEGSIPFLATCQLEGNIGDITNEEATKDVTSTVKKASQDSIECEASTGFALLTEGTTIASTGHILCRPLQFLSRRHGLVLASLSPLFFSIEHLFVAVLNETLDAFQVVFMHVPVLMICSLVLMIYKGVRPPRDYKHYLLLLATGSFQAIAVCFIALSLKTLAVGDTVTITRTCVIQVSFLSWLILKEPLRLFDILFVFLAFGGVIFIARPPFIFRNILGLSSSDVTFHGIFFALAASFGIALYTVFSRKLFKLGVNGLFCIFFNVTATVILSGLFTLIFSRWRCPSMFEWLFSLLAGVTYAFALVTIFYALKVETATLVSILSTLQIFFAFLWQVLFLHLPPFWTSYIGAFLIFVACIAITVMNKPPPSAPDHLSVMDAEDDRAT</sequence>
<comment type="subcellular location">
    <subcellularLocation>
        <location evidence="1">Membrane</location>
        <topology evidence="1">Multi-pass membrane protein</topology>
    </subcellularLocation>
</comment>
<feature type="transmembrane region" description="Helical" evidence="5">
    <location>
        <begin position="201"/>
        <end position="222"/>
    </location>
</feature>
<reference evidence="7" key="1">
    <citation type="submission" date="2021-10" db="EMBL/GenBank/DDBJ databases">
        <title>Tropical sea cucumber genome reveals ecological adaptation and Cuvierian tubules defense mechanism.</title>
        <authorList>
            <person name="Chen T."/>
        </authorList>
    </citation>
    <scope>NUCLEOTIDE SEQUENCE</scope>
    <source>
        <strain evidence="7">Nanhai2018</strain>
        <tissue evidence="7">Muscle</tissue>
    </source>
</reference>
<dbReference type="GO" id="GO:0016020">
    <property type="term" value="C:membrane"/>
    <property type="evidence" value="ECO:0007669"/>
    <property type="project" value="UniProtKB-SubCell"/>
</dbReference>
<feature type="transmembrane region" description="Helical" evidence="5">
    <location>
        <begin position="113"/>
        <end position="134"/>
    </location>
</feature>
<dbReference type="InterPro" id="IPR000620">
    <property type="entry name" value="EamA_dom"/>
</dbReference>
<dbReference type="SUPFAM" id="SSF103481">
    <property type="entry name" value="Multidrug resistance efflux transporter EmrE"/>
    <property type="match status" value="2"/>
</dbReference>
<dbReference type="PANTHER" id="PTHR22911">
    <property type="entry name" value="ACYL-MALONYL CONDENSING ENZYME-RELATED"/>
    <property type="match status" value="1"/>
</dbReference>
<feature type="transmembrane region" description="Helical" evidence="5">
    <location>
        <begin position="234"/>
        <end position="255"/>
    </location>
</feature>
<feature type="transmembrane region" description="Helical" evidence="5">
    <location>
        <begin position="86"/>
        <end position="107"/>
    </location>
</feature>
<feature type="transmembrane region" description="Helical" evidence="5">
    <location>
        <begin position="177"/>
        <end position="194"/>
    </location>
</feature>
<evidence type="ECO:0000313" key="7">
    <source>
        <dbReference type="EMBL" id="KAJ8043990.1"/>
    </source>
</evidence>
<evidence type="ECO:0000256" key="4">
    <source>
        <dbReference type="ARBA" id="ARBA00023136"/>
    </source>
</evidence>
<organism evidence="7 8">
    <name type="scientific">Holothuria leucospilota</name>
    <name type="common">Black long sea cucumber</name>
    <name type="synonym">Mertensiothuria leucospilota</name>
    <dbReference type="NCBI Taxonomy" id="206669"/>
    <lineage>
        <taxon>Eukaryota</taxon>
        <taxon>Metazoa</taxon>
        <taxon>Echinodermata</taxon>
        <taxon>Eleutherozoa</taxon>
        <taxon>Echinozoa</taxon>
        <taxon>Holothuroidea</taxon>
        <taxon>Aspidochirotacea</taxon>
        <taxon>Aspidochirotida</taxon>
        <taxon>Holothuriidae</taxon>
        <taxon>Holothuria</taxon>
    </lineage>
</organism>
<keyword evidence="2 5" id="KW-0812">Transmembrane</keyword>
<evidence type="ECO:0000259" key="6">
    <source>
        <dbReference type="Pfam" id="PF00892"/>
    </source>
</evidence>
<name>A0A9Q1CFI4_HOLLE</name>
<evidence type="ECO:0000256" key="1">
    <source>
        <dbReference type="ARBA" id="ARBA00004141"/>
    </source>
</evidence>
<gene>
    <name evidence="7" type="ORF">HOLleu_11323</name>
</gene>